<dbReference type="RefSeq" id="WP_167558951.1">
    <property type="nucleotide sequence ID" value="NZ_LT629750.1"/>
</dbReference>
<organism evidence="4 5">
    <name type="scientific">Bradyrhizobium canariense</name>
    <dbReference type="NCBI Taxonomy" id="255045"/>
    <lineage>
        <taxon>Bacteria</taxon>
        <taxon>Pseudomonadati</taxon>
        <taxon>Pseudomonadota</taxon>
        <taxon>Alphaproteobacteria</taxon>
        <taxon>Hyphomicrobiales</taxon>
        <taxon>Nitrobacteraceae</taxon>
        <taxon>Bradyrhizobium</taxon>
    </lineage>
</organism>
<evidence type="ECO:0000313" key="4">
    <source>
        <dbReference type="EMBL" id="SDT50424.1"/>
    </source>
</evidence>
<dbReference type="InterPro" id="IPR051466">
    <property type="entry name" value="D-amino_acid_metab_enzyme"/>
</dbReference>
<dbReference type="EMBL" id="LT629750">
    <property type="protein sequence ID" value="SDT50424.1"/>
    <property type="molecule type" value="Genomic_DNA"/>
</dbReference>
<evidence type="ECO:0000313" key="5">
    <source>
        <dbReference type="Proteomes" id="UP000243904"/>
    </source>
</evidence>
<proteinExistence type="inferred from homology"/>
<dbReference type="PANTHER" id="PTHR28004:SF2">
    <property type="entry name" value="D-SERINE DEHYDRATASE"/>
    <property type="match status" value="1"/>
</dbReference>
<dbReference type="InterPro" id="IPR026956">
    <property type="entry name" value="D-ser_dehydrat-like_dom"/>
</dbReference>
<dbReference type="SMART" id="SM01119">
    <property type="entry name" value="D-ser_dehydrat"/>
    <property type="match status" value="1"/>
</dbReference>
<feature type="domain" description="D-serine dehydratase-like" evidence="3">
    <location>
        <begin position="261"/>
        <end position="343"/>
    </location>
</feature>
<name>A0A1H2AWY3_9BRAD</name>
<keyword evidence="5" id="KW-1185">Reference proteome</keyword>
<dbReference type="Gene3D" id="3.20.20.10">
    <property type="entry name" value="Alanine racemase"/>
    <property type="match status" value="1"/>
</dbReference>
<dbReference type="GO" id="GO:0036088">
    <property type="term" value="P:D-serine catabolic process"/>
    <property type="evidence" value="ECO:0007669"/>
    <property type="project" value="TreeGrafter"/>
</dbReference>
<evidence type="ECO:0000256" key="1">
    <source>
        <dbReference type="ARBA" id="ARBA00005323"/>
    </source>
</evidence>
<accession>A0A1H2AWY3</accession>
<sequence length="358" mass="39053">MTDVSIDARYQQPDEQVSTPCFVIFEDMVLRNLKRTAEACGGIERLMPHVKTHRAPWIAKLLMAQGVGAFKCATPAEVEMVLAAGAKRVTWAYPAVSPANLARFLALARAHKDARLTGMVDSEQGLDVWKAQLSAEDDNVDIRVDLDPGMGRTGAPMSGVALGLAAEAGKFARFAGWHVYDGHIKGDRETRRRQVSEIAERLSGLQASLHADGVVSDVVAGGSYTFNLWPPEVARYVSPGSWTYSSSQHDIELADLGWEPAAFVLATVVSVHAGTATLDAGSKAVSPDKPIPERFRWPRKIISMSEEHTVVEADDLKVGDRVFLMPQHACTTAYLYDNALVKTSAGAWQRRQQLGSKR</sequence>
<keyword evidence="2" id="KW-0456">Lyase</keyword>
<dbReference type="AlphaFoldDB" id="A0A1H2AWY3"/>
<protein>
    <submittedName>
        <fullName evidence="4">D-serine deaminase, pyridoxal phosphate-dependent</fullName>
    </submittedName>
</protein>
<reference evidence="5" key="1">
    <citation type="submission" date="2016-10" db="EMBL/GenBank/DDBJ databases">
        <authorList>
            <person name="Varghese N."/>
            <person name="Submissions S."/>
        </authorList>
    </citation>
    <scope>NUCLEOTIDE SEQUENCE [LARGE SCALE GENOMIC DNA]</scope>
    <source>
        <strain evidence="5">GAS369</strain>
    </source>
</reference>
<dbReference type="Pfam" id="PF01168">
    <property type="entry name" value="Ala_racemase_N"/>
    <property type="match status" value="1"/>
</dbReference>
<dbReference type="Proteomes" id="UP000243904">
    <property type="component" value="Chromosome I"/>
</dbReference>
<dbReference type="InterPro" id="IPR001608">
    <property type="entry name" value="Ala_racemase_N"/>
</dbReference>
<dbReference type="Pfam" id="PF14031">
    <property type="entry name" value="D-ser_dehydrat"/>
    <property type="match status" value="1"/>
</dbReference>
<dbReference type="SUPFAM" id="SSF51419">
    <property type="entry name" value="PLP-binding barrel"/>
    <property type="match status" value="1"/>
</dbReference>
<comment type="similarity">
    <text evidence="1">Belongs to the DSD1 family.</text>
</comment>
<dbReference type="Gene3D" id="2.40.37.20">
    <property type="entry name" value="D-serine dehydratase-like domain"/>
    <property type="match status" value="1"/>
</dbReference>
<gene>
    <name evidence="4" type="ORF">SAMN05444158_6563</name>
</gene>
<dbReference type="InterPro" id="IPR029066">
    <property type="entry name" value="PLP-binding_barrel"/>
</dbReference>
<evidence type="ECO:0000259" key="3">
    <source>
        <dbReference type="SMART" id="SM01119"/>
    </source>
</evidence>
<dbReference type="GO" id="GO:0008721">
    <property type="term" value="F:D-serine ammonia-lyase activity"/>
    <property type="evidence" value="ECO:0007669"/>
    <property type="project" value="TreeGrafter"/>
</dbReference>
<dbReference type="PANTHER" id="PTHR28004">
    <property type="entry name" value="ZGC:162816-RELATED"/>
    <property type="match status" value="1"/>
</dbReference>
<evidence type="ECO:0000256" key="2">
    <source>
        <dbReference type="ARBA" id="ARBA00023239"/>
    </source>
</evidence>
<dbReference type="InterPro" id="IPR042208">
    <property type="entry name" value="D-ser_dehydrat-like_sf"/>
</dbReference>